<dbReference type="PANTHER" id="PTHR43280:SF2">
    <property type="entry name" value="HTH-TYPE TRANSCRIPTIONAL REGULATOR EXSA"/>
    <property type="match status" value="1"/>
</dbReference>
<sequence length="385" mass="44516">MLINFLTLITGILGLITTAIAVFRYKANPLINKYLIVLLSVLSVRFLLRGFSVYLHKIPVEILTSTNVFMVILMGACTHLYFRDLVYSKKWRSKDAIYLIVPFVVVLLHVLNVQQQYENASTIRMVYVALLIVCVATYNFLSYRLLRNTIWSKKSEAPLLAKQTKAIKNWTLYLYAAIVMLGWMIILVFITNGFNYNSNGNSYQISIAALFWLAFFIKLLATPELLYGYDFMKIKIEAYKKADVVLNAIWILDTKPEITNQKDLKITRSVTTNLNNYIHQIESLSFHTNTFRNPEITVEDFAQKLNLPKVHLLYVFKYHCAITFVDYKKMVRIHDATKLLETGFLKSSTMESLAMEVGFSSYKPFFNSFKSITGTTPQEYYKNLN</sequence>
<proteinExistence type="predicted"/>
<evidence type="ECO:0000313" key="7">
    <source>
        <dbReference type="Proteomes" id="UP000490922"/>
    </source>
</evidence>
<dbReference type="InterPro" id="IPR018062">
    <property type="entry name" value="HTH_AraC-typ_CS"/>
</dbReference>
<keyword evidence="4" id="KW-0812">Transmembrane</keyword>
<name>A0A7J5ADN3_9FLAO</name>
<feature type="transmembrane region" description="Helical" evidence="4">
    <location>
        <begin position="172"/>
        <end position="191"/>
    </location>
</feature>
<keyword evidence="2" id="KW-0238">DNA-binding</keyword>
<dbReference type="GO" id="GO:0043565">
    <property type="term" value="F:sequence-specific DNA binding"/>
    <property type="evidence" value="ECO:0007669"/>
    <property type="project" value="InterPro"/>
</dbReference>
<dbReference type="InterPro" id="IPR009057">
    <property type="entry name" value="Homeodomain-like_sf"/>
</dbReference>
<dbReference type="Gene3D" id="1.10.10.60">
    <property type="entry name" value="Homeodomain-like"/>
    <property type="match status" value="1"/>
</dbReference>
<dbReference type="GO" id="GO:0003700">
    <property type="term" value="F:DNA-binding transcription factor activity"/>
    <property type="evidence" value="ECO:0007669"/>
    <property type="project" value="InterPro"/>
</dbReference>
<keyword evidence="4" id="KW-0472">Membrane</keyword>
<evidence type="ECO:0000256" key="4">
    <source>
        <dbReference type="SAM" id="Phobius"/>
    </source>
</evidence>
<dbReference type="AlphaFoldDB" id="A0A7J5ADN3"/>
<dbReference type="InterPro" id="IPR018060">
    <property type="entry name" value="HTH_AraC"/>
</dbReference>
<feature type="transmembrane region" description="Helical" evidence="4">
    <location>
        <begin position="203"/>
        <end position="227"/>
    </location>
</feature>
<dbReference type="PROSITE" id="PS00041">
    <property type="entry name" value="HTH_ARAC_FAMILY_1"/>
    <property type="match status" value="1"/>
</dbReference>
<feature type="transmembrane region" description="Helical" evidence="4">
    <location>
        <begin position="6"/>
        <end position="23"/>
    </location>
</feature>
<keyword evidence="3" id="KW-0804">Transcription</keyword>
<feature type="transmembrane region" description="Helical" evidence="4">
    <location>
        <begin position="62"/>
        <end position="83"/>
    </location>
</feature>
<dbReference type="SUPFAM" id="SSF46689">
    <property type="entry name" value="Homeodomain-like"/>
    <property type="match status" value="1"/>
</dbReference>
<protein>
    <submittedName>
        <fullName evidence="6">Helix-turn-helix transcriptional regulator</fullName>
    </submittedName>
</protein>
<evidence type="ECO:0000256" key="3">
    <source>
        <dbReference type="ARBA" id="ARBA00023163"/>
    </source>
</evidence>
<evidence type="ECO:0000259" key="5">
    <source>
        <dbReference type="PROSITE" id="PS01124"/>
    </source>
</evidence>
<reference evidence="6 7" key="1">
    <citation type="submission" date="2019-09" db="EMBL/GenBank/DDBJ databases">
        <title>Flavobacterium sp. nov., isolated from glacier ice.</title>
        <authorList>
            <person name="Liu Q."/>
        </authorList>
    </citation>
    <scope>NUCLEOTIDE SEQUENCE [LARGE SCALE GENOMIC DNA]</scope>
    <source>
        <strain evidence="6 7">NBRC 112527</strain>
    </source>
</reference>
<gene>
    <name evidence="6" type="ORF">F6464_10800</name>
</gene>
<feature type="transmembrane region" description="Helical" evidence="4">
    <location>
        <begin position="35"/>
        <end position="56"/>
    </location>
</feature>
<feature type="transmembrane region" description="Helical" evidence="4">
    <location>
        <begin position="125"/>
        <end position="146"/>
    </location>
</feature>
<dbReference type="RefSeq" id="WP_151107821.1">
    <property type="nucleotide sequence ID" value="NZ_WAEM01000005.1"/>
</dbReference>
<organism evidence="6 7">
    <name type="scientific">Flavobacterium luteum</name>
    <dbReference type="NCBI Taxonomy" id="2026654"/>
    <lineage>
        <taxon>Bacteria</taxon>
        <taxon>Pseudomonadati</taxon>
        <taxon>Bacteroidota</taxon>
        <taxon>Flavobacteriia</taxon>
        <taxon>Flavobacteriales</taxon>
        <taxon>Flavobacteriaceae</taxon>
        <taxon>Flavobacterium</taxon>
    </lineage>
</organism>
<dbReference type="PANTHER" id="PTHR43280">
    <property type="entry name" value="ARAC-FAMILY TRANSCRIPTIONAL REGULATOR"/>
    <property type="match status" value="1"/>
</dbReference>
<keyword evidence="1" id="KW-0805">Transcription regulation</keyword>
<dbReference type="OrthoDB" id="1334331at2"/>
<evidence type="ECO:0000313" key="6">
    <source>
        <dbReference type="EMBL" id="KAB1155593.1"/>
    </source>
</evidence>
<evidence type="ECO:0000256" key="1">
    <source>
        <dbReference type="ARBA" id="ARBA00023015"/>
    </source>
</evidence>
<dbReference type="Pfam" id="PF12833">
    <property type="entry name" value="HTH_18"/>
    <property type="match status" value="1"/>
</dbReference>
<dbReference type="EMBL" id="WAEM01000005">
    <property type="protein sequence ID" value="KAB1155593.1"/>
    <property type="molecule type" value="Genomic_DNA"/>
</dbReference>
<comment type="caution">
    <text evidence="6">The sequence shown here is derived from an EMBL/GenBank/DDBJ whole genome shotgun (WGS) entry which is preliminary data.</text>
</comment>
<accession>A0A7J5ADN3</accession>
<dbReference type="Proteomes" id="UP000490922">
    <property type="component" value="Unassembled WGS sequence"/>
</dbReference>
<evidence type="ECO:0000256" key="2">
    <source>
        <dbReference type="ARBA" id="ARBA00023125"/>
    </source>
</evidence>
<dbReference type="PROSITE" id="PS01124">
    <property type="entry name" value="HTH_ARAC_FAMILY_2"/>
    <property type="match status" value="1"/>
</dbReference>
<dbReference type="SMART" id="SM00342">
    <property type="entry name" value="HTH_ARAC"/>
    <property type="match status" value="1"/>
</dbReference>
<keyword evidence="7" id="KW-1185">Reference proteome</keyword>
<feature type="transmembrane region" description="Helical" evidence="4">
    <location>
        <begin position="95"/>
        <end position="113"/>
    </location>
</feature>
<feature type="domain" description="HTH araC/xylS-type" evidence="5">
    <location>
        <begin position="281"/>
        <end position="383"/>
    </location>
</feature>
<keyword evidence="4" id="KW-1133">Transmembrane helix</keyword>